<dbReference type="RefSeq" id="WP_220103505.1">
    <property type="nucleotide sequence ID" value="NZ_JAHZSS010000006.1"/>
</dbReference>
<organism evidence="1 2">
    <name type="scientific">Neiella holothuriorum</name>
    <dbReference type="NCBI Taxonomy" id="2870530"/>
    <lineage>
        <taxon>Bacteria</taxon>
        <taxon>Pseudomonadati</taxon>
        <taxon>Pseudomonadota</taxon>
        <taxon>Gammaproteobacteria</taxon>
        <taxon>Alteromonadales</taxon>
        <taxon>Echinimonadaceae</taxon>
        <taxon>Neiella</taxon>
    </lineage>
</organism>
<dbReference type="SUPFAM" id="SSF75005">
    <property type="entry name" value="Arabinanase/levansucrase/invertase"/>
    <property type="match status" value="1"/>
</dbReference>
<reference evidence="1" key="1">
    <citation type="submission" date="2021-07" db="EMBL/GenBank/DDBJ databases">
        <title>Neiella marina sp. nov., isolated from the intestinal content of sea cucumber Apostichopus japonicus.</title>
        <authorList>
            <person name="Bai X."/>
        </authorList>
    </citation>
    <scope>NUCLEOTIDE SEQUENCE</scope>
    <source>
        <strain evidence="1">126</strain>
    </source>
</reference>
<evidence type="ECO:0000313" key="1">
    <source>
        <dbReference type="EMBL" id="MBW8190825.1"/>
    </source>
</evidence>
<dbReference type="Gene3D" id="2.115.10.20">
    <property type="entry name" value="Glycosyl hydrolase domain, family 43"/>
    <property type="match status" value="2"/>
</dbReference>
<protein>
    <recommendedName>
        <fullName evidence="3">Glycosyl hydrolase family 32 N-terminal domain-containing protein</fullName>
    </recommendedName>
</protein>
<evidence type="ECO:0000313" key="2">
    <source>
        <dbReference type="Proteomes" id="UP001166251"/>
    </source>
</evidence>
<dbReference type="PANTHER" id="PTHR35279:SF1">
    <property type="entry name" value="ARABINANASE_LEVANSUCRASE_INVERTASE"/>
    <property type="match status" value="1"/>
</dbReference>
<gene>
    <name evidence="1" type="ORF">K0504_07240</name>
</gene>
<dbReference type="PANTHER" id="PTHR35279">
    <property type="match status" value="1"/>
</dbReference>
<name>A0ABS7EER8_9GAMM</name>
<proteinExistence type="predicted"/>
<dbReference type="Proteomes" id="UP001166251">
    <property type="component" value="Unassembled WGS sequence"/>
</dbReference>
<dbReference type="EMBL" id="JAHZSS010000006">
    <property type="protein sequence ID" value="MBW8190825.1"/>
    <property type="molecule type" value="Genomic_DNA"/>
</dbReference>
<keyword evidence="2" id="KW-1185">Reference proteome</keyword>
<dbReference type="InterPro" id="IPR023296">
    <property type="entry name" value="Glyco_hydro_beta-prop_sf"/>
</dbReference>
<evidence type="ECO:0008006" key="3">
    <source>
        <dbReference type="Google" id="ProtNLM"/>
    </source>
</evidence>
<comment type="caution">
    <text evidence="1">The sequence shown here is derived from an EMBL/GenBank/DDBJ whole genome shotgun (WGS) entry which is preliminary data.</text>
</comment>
<sequence>MIWNKKGLAFSPTNCQDSDWMQEYAQAPCSIIKDKKLLVYFSTRPKANGALMRVAHPAFVEFSSLAMDEVTATSTQPLLELGQLGCFDEFGIMPCSALQHNGKILLYYAGWTRKSSVPYDWGIGLAVSSDGYQFEKYSRGPLFGATPDEPYLFGCPKVQIINGIWHMWYISGISWVAGQDRKESVYRIKHATSDNGIDWQRDGKQIIPAMVEDECQTCFSVIEMDGVYHAWFTYRHGIDFRNPERGYRIGYAYSHDLKHWTRDDSKAGIKLSASGWDSEMVCYPDVFKANDDIHMLYCGNHFGVEGFGHAVLNEGSK</sequence>
<accession>A0ABS7EER8</accession>